<evidence type="ECO:0000256" key="3">
    <source>
        <dbReference type="ARBA" id="ARBA00022692"/>
    </source>
</evidence>
<gene>
    <name evidence="9" type="ORF">ATN84_09675</name>
</gene>
<evidence type="ECO:0000256" key="1">
    <source>
        <dbReference type="ARBA" id="ARBA00004141"/>
    </source>
</evidence>
<dbReference type="Pfam" id="PF01694">
    <property type="entry name" value="Rhomboid"/>
    <property type="match status" value="1"/>
</dbReference>
<dbReference type="STRING" id="1494590.ATN84_09675"/>
<dbReference type="AlphaFoldDB" id="A0A135HWN0"/>
<evidence type="ECO:0000256" key="6">
    <source>
        <dbReference type="ARBA" id="ARBA00023136"/>
    </source>
</evidence>
<feature type="transmembrane region" description="Helical" evidence="7">
    <location>
        <begin position="47"/>
        <end position="66"/>
    </location>
</feature>
<keyword evidence="3 7" id="KW-0812">Transmembrane</keyword>
<reference evidence="9 10" key="1">
    <citation type="submission" date="2015-11" db="EMBL/GenBank/DDBJ databases">
        <title>Draft genome sequence of Paramesorhizobium deserti A-3-E, a strain highly resistant to diverse beta-lactam antibiotics.</title>
        <authorList>
            <person name="Lv R."/>
            <person name="Yang X."/>
            <person name="Fang N."/>
            <person name="Guo J."/>
            <person name="Luo X."/>
            <person name="Peng F."/>
            <person name="Yang R."/>
            <person name="Cui Y."/>
            <person name="Fang C."/>
            <person name="Song Y."/>
        </authorList>
    </citation>
    <scope>NUCLEOTIDE SEQUENCE [LARGE SCALE GENOMIC DNA]</scope>
    <source>
        <strain evidence="9 10">A-3-E</strain>
    </source>
</reference>
<sequence>MSPENHLDREQTSEPVFNIPGIILVLIGICVAAFLAQNYVLDDRQNLWVLMNFAFWPARFSLGGGFGDPAAWLTAVTYSFLHGGFAHIAVNMVWLAAFGSPLAGRIGTARMIIFWIATAIAAAFTHYVIHPDSAMPLVGASGSISGMMGAAARYGFRRVPDMLQQKGRSEFAGPLLPVGVALTLRPVLVFLAVWFVINMVTGLISLAPTESAAIAWEAHIGGFLVGFFGIAFLDRPSPLDEMRRY</sequence>
<dbReference type="PANTHER" id="PTHR43731:SF14">
    <property type="entry name" value="PRESENILIN-ASSOCIATED RHOMBOID-LIKE PROTEIN, MITOCHONDRIAL"/>
    <property type="match status" value="1"/>
</dbReference>
<dbReference type="Gene3D" id="1.20.1540.10">
    <property type="entry name" value="Rhomboid-like"/>
    <property type="match status" value="1"/>
</dbReference>
<dbReference type="GO" id="GO:0004252">
    <property type="term" value="F:serine-type endopeptidase activity"/>
    <property type="evidence" value="ECO:0007669"/>
    <property type="project" value="InterPro"/>
</dbReference>
<dbReference type="OrthoDB" id="9797190at2"/>
<keyword evidence="4" id="KW-0378">Hydrolase</keyword>
<name>A0A135HWN0_9HYPH</name>
<protein>
    <submittedName>
        <fullName evidence="9">Rhomboid family intramembrane serine protease</fullName>
    </submittedName>
</protein>
<evidence type="ECO:0000256" key="7">
    <source>
        <dbReference type="SAM" id="Phobius"/>
    </source>
</evidence>
<dbReference type="InterPro" id="IPR050925">
    <property type="entry name" value="Rhomboid_protease_S54"/>
</dbReference>
<evidence type="ECO:0000256" key="4">
    <source>
        <dbReference type="ARBA" id="ARBA00022801"/>
    </source>
</evidence>
<comment type="caution">
    <text evidence="9">The sequence shown here is derived from an EMBL/GenBank/DDBJ whole genome shotgun (WGS) entry which is preliminary data.</text>
</comment>
<keyword evidence="5 7" id="KW-1133">Transmembrane helix</keyword>
<dbReference type="Proteomes" id="UP000070107">
    <property type="component" value="Unassembled WGS sequence"/>
</dbReference>
<evidence type="ECO:0000313" key="10">
    <source>
        <dbReference type="Proteomes" id="UP000070107"/>
    </source>
</evidence>
<feature type="transmembrane region" description="Helical" evidence="7">
    <location>
        <begin position="111"/>
        <end position="129"/>
    </location>
</feature>
<evidence type="ECO:0000256" key="2">
    <source>
        <dbReference type="ARBA" id="ARBA00009045"/>
    </source>
</evidence>
<comment type="similarity">
    <text evidence="2">Belongs to the peptidase S54 family.</text>
</comment>
<accession>A0A135HWN0</accession>
<dbReference type="PANTHER" id="PTHR43731">
    <property type="entry name" value="RHOMBOID PROTEASE"/>
    <property type="match status" value="1"/>
</dbReference>
<dbReference type="GO" id="GO:0016020">
    <property type="term" value="C:membrane"/>
    <property type="evidence" value="ECO:0007669"/>
    <property type="project" value="UniProtKB-SubCell"/>
</dbReference>
<evidence type="ECO:0000259" key="8">
    <source>
        <dbReference type="Pfam" id="PF01694"/>
    </source>
</evidence>
<dbReference type="GO" id="GO:0006508">
    <property type="term" value="P:proteolysis"/>
    <property type="evidence" value="ECO:0007669"/>
    <property type="project" value="UniProtKB-KW"/>
</dbReference>
<dbReference type="RefSeq" id="WP_068881799.1">
    <property type="nucleotide sequence ID" value="NZ_LNTU01000012.1"/>
</dbReference>
<keyword evidence="10" id="KW-1185">Reference proteome</keyword>
<keyword evidence="6 7" id="KW-0472">Membrane</keyword>
<feature type="transmembrane region" description="Helical" evidence="7">
    <location>
        <begin position="213"/>
        <end position="233"/>
    </location>
</feature>
<dbReference type="InterPro" id="IPR035952">
    <property type="entry name" value="Rhomboid-like_sf"/>
</dbReference>
<feature type="domain" description="Peptidase S54 rhomboid" evidence="8">
    <location>
        <begin position="71"/>
        <end position="230"/>
    </location>
</feature>
<keyword evidence="9" id="KW-0645">Protease</keyword>
<feature type="transmembrane region" description="Helical" evidence="7">
    <location>
        <begin position="16"/>
        <end position="35"/>
    </location>
</feature>
<comment type="subcellular location">
    <subcellularLocation>
        <location evidence="1">Membrane</location>
        <topology evidence="1">Multi-pass membrane protein</topology>
    </subcellularLocation>
</comment>
<dbReference type="InterPro" id="IPR022764">
    <property type="entry name" value="Peptidase_S54_rhomboid_dom"/>
</dbReference>
<organism evidence="9 10">
    <name type="scientific">Paramesorhizobium deserti</name>
    <dbReference type="NCBI Taxonomy" id="1494590"/>
    <lineage>
        <taxon>Bacteria</taxon>
        <taxon>Pseudomonadati</taxon>
        <taxon>Pseudomonadota</taxon>
        <taxon>Alphaproteobacteria</taxon>
        <taxon>Hyphomicrobiales</taxon>
        <taxon>Phyllobacteriaceae</taxon>
        <taxon>Paramesorhizobium</taxon>
    </lineage>
</organism>
<feature type="transmembrane region" description="Helical" evidence="7">
    <location>
        <begin position="78"/>
        <end position="99"/>
    </location>
</feature>
<evidence type="ECO:0000256" key="5">
    <source>
        <dbReference type="ARBA" id="ARBA00022989"/>
    </source>
</evidence>
<dbReference type="EMBL" id="LNTU01000012">
    <property type="protein sequence ID" value="KXF77615.1"/>
    <property type="molecule type" value="Genomic_DNA"/>
</dbReference>
<proteinExistence type="inferred from homology"/>
<evidence type="ECO:0000313" key="9">
    <source>
        <dbReference type="EMBL" id="KXF77615.1"/>
    </source>
</evidence>
<feature type="transmembrane region" description="Helical" evidence="7">
    <location>
        <begin position="135"/>
        <end position="156"/>
    </location>
</feature>
<dbReference type="SUPFAM" id="SSF144091">
    <property type="entry name" value="Rhomboid-like"/>
    <property type="match status" value="1"/>
</dbReference>